<sequence length="103" mass="11460">MSFSIASWEVFLCVFSALLMCYLPRFLKAMSLSPSPAGALPVIGHLVVMPQSVPYQRWSKEFGSNVLSLKVLGNHVIVSDFLKAATDLFDGKLSIYSDRYIKL</sequence>
<organism evidence="1 2">
    <name type="scientific">Mycena albidolilacea</name>
    <dbReference type="NCBI Taxonomy" id="1033008"/>
    <lineage>
        <taxon>Eukaryota</taxon>
        <taxon>Fungi</taxon>
        <taxon>Dikarya</taxon>
        <taxon>Basidiomycota</taxon>
        <taxon>Agaricomycotina</taxon>
        <taxon>Agaricomycetes</taxon>
        <taxon>Agaricomycetidae</taxon>
        <taxon>Agaricales</taxon>
        <taxon>Marasmiineae</taxon>
        <taxon>Mycenaceae</taxon>
        <taxon>Mycena</taxon>
    </lineage>
</organism>
<keyword evidence="2" id="KW-1185">Reference proteome</keyword>
<reference evidence="1" key="1">
    <citation type="submission" date="2023-03" db="EMBL/GenBank/DDBJ databases">
        <title>Massive genome expansion in bonnet fungi (Mycena s.s.) driven by repeated elements and novel gene families across ecological guilds.</title>
        <authorList>
            <consortium name="Lawrence Berkeley National Laboratory"/>
            <person name="Harder C.B."/>
            <person name="Miyauchi S."/>
            <person name="Viragh M."/>
            <person name="Kuo A."/>
            <person name="Thoen E."/>
            <person name="Andreopoulos B."/>
            <person name="Lu D."/>
            <person name="Skrede I."/>
            <person name="Drula E."/>
            <person name="Henrissat B."/>
            <person name="Morin E."/>
            <person name="Kohler A."/>
            <person name="Barry K."/>
            <person name="LaButti K."/>
            <person name="Morin E."/>
            <person name="Salamov A."/>
            <person name="Lipzen A."/>
            <person name="Mereny Z."/>
            <person name="Hegedus B."/>
            <person name="Baldrian P."/>
            <person name="Stursova M."/>
            <person name="Weitz H."/>
            <person name="Taylor A."/>
            <person name="Grigoriev I.V."/>
            <person name="Nagy L.G."/>
            <person name="Martin F."/>
            <person name="Kauserud H."/>
        </authorList>
    </citation>
    <scope>NUCLEOTIDE SEQUENCE</scope>
    <source>
        <strain evidence="1">CBHHK002</strain>
    </source>
</reference>
<protein>
    <submittedName>
        <fullName evidence="1">Uncharacterized protein</fullName>
    </submittedName>
</protein>
<accession>A0AAD7E906</accession>
<evidence type="ECO:0000313" key="1">
    <source>
        <dbReference type="EMBL" id="KAJ7302713.1"/>
    </source>
</evidence>
<gene>
    <name evidence="1" type="ORF">DFH08DRAFT_977562</name>
</gene>
<dbReference type="AlphaFoldDB" id="A0AAD7E906"/>
<proteinExistence type="predicted"/>
<dbReference type="EMBL" id="JARIHO010000112">
    <property type="protein sequence ID" value="KAJ7302713.1"/>
    <property type="molecule type" value="Genomic_DNA"/>
</dbReference>
<dbReference type="Proteomes" id="UP001218218">
    <property type="component" value="Unassembled WGS sequence"/>
</dbReference>
<comment type="caution">
    <text evidence="1">The sequence shown here is derived from an EMBL/GenBank/DDBJ whole genome shotgun (WGS) entry which is preliminary data.</text>
</comment>
<name>A0AAD7E906_9AGAR</name>
<evidence type="ECO:0000313" key="2">
    <source>
        <dbReference type="Proteomes" id="UP001218218"/>
    </source>
</evidence>